<dbReference type="AlphaFoldDB" id="C8X105"/>
<evidence type="ECO:0000256" key="3">
    <source>
        <dbReference type="SAM" id="MobiDB-lite"/>
    </source>
</evidence>
<dbReference type="Pfam" id="PF01075">
    <property type="entry name" value="Glyco_transf_9"/>
    <property type="match status" value="1"/>
</dbReference>
<sequence length="331" mass="36673">MGLFSSSATGHAEVPGGSKKTRTHPVRSMPSFDRILVVHNGALGDFIQVWPSLLALSRFWAPTPIFWAGRPAYQHWAEKLMPQASAEDQAAVRTLYSATQWPDQLQNTLVVWFGLLHIPVSCVHPQLWPITGLSENDLTPPRQRYAQALEQRGIPQAQDWQSVWCSQPPSPCPQTDRRVLIAPGAGNDRKCWPLPRFMAVARWLARNGKKPVFLLGPAELERGVDVQNFELTAPSHLSELQQHLAHAELVLSNDAGPMHLAAAWQTPTLSIFGPSSARQWAPPETVTIASARPCRPCTRDGRIACSDLSCLYDIPVSRVVNRLKTMLTPSL</sequence>
<dbReference type="HOGENOM" id="CLU_038371_4_0_7"/>
<dbReference type="CAZy" id="GT9">
    <property type="family name" value="Glycosyltransferase Family 9"/>
</dbReference>
<keyword evidence="5" id="KW-1185">Reference proteome</keyword>
<gene>
    <name evidence="4" type="ordered locus">Dret_0811</name>
</gene>
<proteinExistence type="predicted"/>
<dbReference type="eggNOG" id="COG0859">
    <property type="taxonomic scope" value="Bacteria"/>
</dbReference>
<organism evidence="4 5">
    <name type="scientific">Desulfohalobium retbaense (strain ATCC 49708 / DSM 5692 / JCM 16813 / HR100)</name>
    <dbReference type="NCBI Taxonomy" id="485915"/>
    <lineage>
        <taxon>Bacteria</taxon>
        <taxon>Pseudomonadati</taxon>
        <taxon>Thermodesulfobacteriota</taxon>
        <taxon>Desulfovibrionia</taxon>
        <taxon>Desulfovibrionales</taxon>
        <taxon>Desulfohalobiaceae</taxon>
        <taxon>Desulfohalobium</taxon>
    </lineage>
</organism>
<keyword evidence="2 4" id="KW-0808">Transferase</keyword>
<dbReference type="GO" id="GO:0005829">
    <property type="term" value="C:cytosol"/>
    <property type="evidence" value="ECO:0007669"/>
    <property type="project" value="TreeGrafter"/>
</dbReference>
<dbReference type="KEGG" id="drt:Dret_0811"/>
<name>C8X105_DESRD</name>
<dbReference type="GO" id="GO:0009244">
    <property type="term" value="P:lipopolysaccharide core region biosynthetic process"/>
    <property type="evidence" value="ECO:0007669"/>
    <property type="project" value="TreeGrafter"/>
</dbReference>
<dbReference type="PANTHER" id="PTHR30160">
    <property type="entry name" value="TETRAACYLDISACCHARIDE 4'-KINASE-RELATED"/>
    <property type="match status" value="1"/>
</dbReference>
<dbReference type="CDD" id="cd03789">
    <property type="entry name" value="GT9_LPS_heptosyltransferase"/>
    <property type="match status" value="1"/>
</dbReference>
<accession>C8X105</accession>
<protein>
    <submittedName>
        <fullName evidence="4">Glycosyl transferase family 9</fullName>
    </submittedName>
</protein>
<evidence type="ECO:0000256" key="1">
    <source>
        <dbReference type="ARBA" id="ARBA00022676"/>
    </source>
</evidence>
<dbReference type="GO" id="GO:0008713">
    <property type="term" value="F:ADP-heptose-lipopolysaccharide heptosyltransferase activity"/>
    <property type="evidence" value="ECO:0007669"/>
    <property type="project" value="TreeGrafter"/>
</dbReference>
<evidence type="ECO:0000313" key="4">
    <source>
        <dbReference type="EMBL" id="ACV68102.1"/>
    </source>
</evidence>
<evidence type="ECO:0000256" key="2">
    <source>
        <dbReference type="ARBA" id="ARBA00022679"/>
    </source>
</evidence>
<dbReference type="InterPro" id="IPR002201">
    <property type="entry name" value="Glyco_trans_9"/>
</dbReference>
<dbReference type="InterPro" id="IPR051199">
    <property type="entry name" value="LPS_LOS_Heptosyltrfase"/>
</dbReference>
<dbReference type="Proteomes" id="UP000001052">
    <property type="component" value="Chromosome"/>
</dbReference>
<dbReference type="STRING" id="485915.Dret_0811"/>
<feature type="region of interest" description="Disordered" evidence="3">
    <location>
        <begin position="1"/>
        <end position="26"/>
    </location>
</feature>
<reference evidence="4 5" key="2">
    <citation type="journal article" date="2010" name="Stand. Genomic Sci.">
        <title>Complete genome sequence of Desulfohalobium retbaense type strain (HR(100)).</title>
        <authorList>
            <person name="Spring S."/>
            <person name="Nolan M."/>
            <person name="Lapidus A."/>
            <person name="Glavina Del Rio T."/>
            <person name="Copeland A."/>
            <person name="Tice H."/>
            <person name="Cheng J.F."/>
            <person name="Lucas S."/>
            <person name="Land M."/>
            <person name="Chen F."/>
            <person name="Bruce D."/>
            <person name="Goodwin L."/>
            <person name="Pitluck S."/>
            <person name="Ivanova N."/>
            <person name="Mavromatis K."/>
            <person name="Mikhailova N."/>
            <person name="Pati A."/>
            <person name="Chen A."/>
            <person name="Palaniappan K."/>
            <person name="Hauser L."/>
            <person name="Chang Y.J."/>
            <person name="Jeffries C.D."/>
            <person name="Munk C."/>
            <person name="Kiss H."/>
            <person name="Chain P."/>
            <person name="Han C."/>
            <person name="Brettin T."/>
            <person name="Detter J.C."/>
            <person name="Schuler E."/>
            <person name="Goker M."/>
            <person name="Rohde M."/>
            <person name="Bristow J."/>
            <person name="Eisen J.A."/>
            <person name="Markowitz V."/>
            <person name="Hugenholtz P."/>
            <person name="Kyrpides N.C."/>
            <person name="Klenk H.P."/>
        </authorList>
    </citation>
    <scope>NUCLEOTIDE SEQUENCE [LARGE SCALE GENOMIC DNA]</scope>
    <source>
        <strain evidence="4 5">DSM 5692</strain>
    </source>
</reference>
<dbReference type="SUPFAM" id="SSF53756">
    <property type="entry name" value="UDP-Glycosyltransferase/glycogen phosphorylase"/>
    <property type="match status" value="1"/>
</dbReference>
<dbReference type="EMBL" id="CP001734">
    <property type="protein sequence ID" value="ACV68102.1"/>
    <property type="molecule type" value="Genomic_DNA"/>
</dbReference>
<evidence type="ECO:0000313" key="5">
    <source>
        <dbReference type="Proteomes" id="UP000001052"/>
    </source>
</evidence>
<dbReference type="Gene3D" id="3.40.50.2000">
    <property type="entry name" value="Glycogen Phosphorylase B"/>
    <property type="match status" value="1"/>
</dbReference>
<keyword evidence="1" id="KW-0328">Glycosyltransferase</keyword>
<reference evidence="5" key="1">
    <citation type="submission" date="2009-09" db="EMBL/GenBank/DDBJ databases">
        <title>The complete chromosome of Desulfohalobium retbaense DSM 5692.</title>
        <authorList>
            <consortium name="US DOE Joint Genome Institute (JGI-PGF)"/>
            <person name="Lucas S."/>
            <person name="Copeland A."/>
            <person name="Lapidus A."/>
            <person name="Glavina del Rio T."/>
            <person name="Dalin E."/>
            <person name="Tice H."/>
            <person name="Bruce D."/>
            <person name="Goodwin L."/>
            <person name="Pitluck S."/>
            <person name="Kyrpides N."/>
            <person name="Mavromatis K."/>
            <person name="Ivanova N."/>
            <person name="Mikhailova N."/>
            <person name="Munk A.C."/>
            <person name="Brettin T."/>
            <person name="Detter J.C."/>
            <person name="Han C."/>
            <person name="Tapia R."/>
            <person name="Larimer F."/>
            <person name="Land M."/>
            <person name="Hauser L."/>
            <person name="Markowitz V."/>
            <person name="Cheng J.-F."/>
            <person name="Hugenholtz P."/>
            <person name="Woyke T."/>
            <person name="Wu D."/>
            <person name="Spring S."/>
            <person name="Klenk H.-P."/>
            <person name="Eisen J.A."/>
        </authorList>
    </citation>
    <scope>NUCLEOTIDE SEQUENCE [LARGE SCALE GENOMIC DNA]</scope>
    <source>
        <strain evidence="5">DSM 5692</strain>
    </source>
</reference>